<dbReference type="GO" id="GO:0031201">
    <property type="term" value="C:SNARE complex"/>
    <property type="evidence" value="ECO:0007669"/>
    <property type="project" value="TreeGrafter"/>
</dbReference>
<dbReference type="GO" id="GO:0005789">
    <property type="term" value="C:endoplasmic reticulum membrane"/>
    <property type="evidence" value="ECO:0007669"/>
    <property type="project" value="UniProtKB-SubCell"/>
</dbReference>
<dbReference type="GO" id="GO:0000149">
    <property type="term" value="F:SNARE binding"/>
    <property type="evidence" value="ECO:0007669"/>
    <property type="project" value="TreeGrafter"/>
</dbReference>
<evidence type="ECO:0000256" key="12">
    <source>
        <dbReference type="ARBA" id="ARBA00037875"/>
    </source>
</evidence>
<dbReference type="PROSITE" id="PS50859">
    <property type="entry name" value="LONGIN"/>
    <property type="match status" value="1"/>
</dbReference>
<keyword evidence="6 16" id="KW-1133">Transmembrane helix</keyword>
<feature type="domain" description="V-SNARE coiled-coil homology" evidence="18">
    <location>
        <begin position="125"/>
        <end position="185"/>
    </location>
</feature>
<dbReference type="GO" id="GO:0006887">
    <property type="term" value="P:exocytosis"/>
    <property type="evidence" value="ECO:0007669"/>
    <property type="project" value="TreeGrafter"/>
</dbReference>
<dbReference type="InterPro" id="IPR011012">
    <property type="entry name" value="Longin-like_dom_sf"/>
</dbReference>
<dbReference type="FunFam" id="1.20.5.110:FF:000004">
    <property type="entry name" value="Vesicle-associated membrane protein 7"/>
    <property type="match status" value="1"/>
</dbReference>
<dbReference type="GO" id="GO:0005765">
    <property type="term" value="C:lysosomal membrane"/>
    <property type="evidence" value="ECO:0007669"/>
    <property type="project" value="UniProtKB-SubCell"/>
</dbReference>
<evidence type="ECO:0000256" key="3">
    <source>
        <dbReference type="ARBA" id="ARBA00022448"/>
    </source>
</evidence>
<dbReference type="SUPFAM" id="SSF64356">
    <property type="entry name" value="SNARE-like"/>
    <property type="match status" value="1"/>
</dbReference>
<keyword evidence="15" id="KW-0175">Coiled coil</keyword>
<dbReference type="FunFam" id="3.30.450.50:FF:000015">
    <property type="entry name" value="Synaptobrevin 2 isoform 1"/>
    <property type="match status" value="1"/>
</dbReference>
<keyword evidence="3" id="KW-0813">Transport</keyword>
<evidence type="ECO:0000256" key="2">
    <source>
        <dbReference type="ARBA" id="ARBA00008025"/>
    </source>
</evidence>
<dbReference type="InterPro" id="IPR042855">
    <property type="entry name" value="V_SNARE_CC"/>
</dbReference>
<gene>
    <name evidence="19" type="primary">VAMP7_0</name>
    <name evidence="20" type="synonym">VAMP7_2</name>
    <name evidence="19" type="ORF">CM83_74267</name>
    <name evidence="20" type="ORF">CM83_74268</name>
</gene>
<dbReference type="Gene3D" id="1.20.5.110">
    <property type="match status" value="1"/>
</dbReference>
<comment type="subcellular location">
    <subcellularLocation>
        <location evidence="12">Cytoplasmic vesicle</location>
        <location evidence="12">Phagosome membrane</location>
        <topology evidence="12">Single-pass type IV membrane protein</topology>
    </subcellularLocation>
    <subcellularLocation>
        <location evidence="9">Cytoplasmic vesicle</location>
        <location evidence="9">Secretory vesicle membrane</location>
        <topology evidence="9">Single-pass type IV membrane protein</topology>
    </subcellularLocation>
    <subcellularLocation>
        <location evidence="1">Endoplasmic reticulum membrane</location>
        <topology evidence="1">Single-pass type IV membrane protein</topology>
    </subcellularLocation>
    <subcellularLocation>
        <location evidence="8">Golgi apparatus</location>
        <location evidence="8">trans-Golgi network membrane</location>
        <topology evidence="8">Single-pass type IV membrane protein</topology>
    </subcellularLocation>
    <subcellularLocation>
        <location evidence="10">Late endosome membrane</location>
        <topology evidence="10">Single-pass type IV membrane protein</topology>
    </subcellularLocation>
    <subcellularLocation>
        <location evidence="11">Lysosome membrane</location>
        <topology evidence="11">Single-pass type IV membrane protein</topology>
    </subcellularLocation>
</comment>
<evidence type="ECO:0000259" key="17">
    <source>
        <dbReference type="PROSITE" id="PS50859"/>
    </source>
</evidence>
<evidence type="ECO:0000256" key="5">
    <source>
        <dbReference type="ARBA" id="ARBA00022927"/>
    </source>
</evidence>
<dbReference type="GO" id="GO:0030658">
    <property type="term" value="C:transport vesicle membrane"/>
    <property type="evidence" value="ECO:0007669"/>
    <property type="project" value="UniProtKB-SubCell"/>
</dbReference>
<evidence type="ECO:0000256" key="4">
    <source>
        <dbReference type="ARBA" id="ARBA00022692"/>
    </source>
</evidence>
<evidence type="ECO:0000256" key="15">
    <source>
        <dbReference type="PROSITE-ProRule" id="PRU00290"/>
    </source>
</evidence>
<evidence type="ECO:0000256" key="11">
    <source>
        <dbReference type="ARBA" id="ARBA00037863"/>
    </source>
</evidence>
<dbReference type="GO" id="GO:0006906">
    <property type="term" value="P:vesicle fusion"/>
    <property type="evidence" value="ECO:0007669"/>
    <property type="project" value="TreeGrafter"/>
</dbReference>
<keyword evidence="7 16" id="KW-0472">Membrane</keyword>
<dbReference type="GO" id="GO:0005794">
    <property type="term" value="C:Golgi apparatus"/>
    <property type="evidence" value="ECO:0007669"/>
    <property type="project" value="UniProtKB-SubCell"/>
</dbReference>
<accession>A0A0A9XTZ2</accession>
<dbReference type="PANTHER" id="PTHR21136">
    <property type="entry name" value="SNARE PROTEINS"/>
    <property type="match status" value="1"/>
</dbReference>
<dbReference type="PRINTS" id="PR00219">
    <property type="entry name" value="SYNAPTOBREVN"/>
</dbReference>
<dbReference type="PANTHER" id="PTHR21136:SF179">
    <property type="entry name" value="VESICLE ASSOCIATED MEMBRANE PROTEIN 7-RELATED"/>
    <property type="match status" value="1"/>
</dbReference>
<dbReference type="EMBL" id="GBHO01020184">
    <property type="protein sequence ID" value="JAG23420.1"/>
    <property type="molecule type" value="Transcribed_RNA"/>
</dbReference>
<dbReference type="GO" id="GO:0015031">
    <property type="term" value="P:protein transport"/>
    <property type="evidence" value="ECO:0007669"/>
    <property type="project" value="UniProtKB-KW"/>
</dbReference>
<evidence type="ECO:0000256" key="14">
    <source>
        <dbReference type="ARBA" id="ARBA00042194"/>
    </source>
</evidence>
<organism evidence="19">
    <name type="scientific">Lygus hesperus</name>
    <name type="common">Western plant bug</name>
    <dbReference type="NCBI Taxonomy" id="30085"/>
    <lineage>
        <taxon>Eukaryota</taxon>
        <taxon>Metazoa</taxon>
        <taxon>Ecdysozoa</taxon>
        <taxon>Arthropoda</taxon>
        <taxon>Hexapoda</taxon>
        <taxon>Insecta</taxon>
        <taxon>Pterygota</taxon>
        <taxon>Neoptera</taxon>
        <taxon>Paraneoptera</taxon>
        <taxon>Hemiptera</taxon>
        <taxon>Heteroptera</taxon>
        <taxon>Panheteroptera</taxon>
        <taxon>Cimicomorpha</taxon>
        <taxon>Miridae</taxon>
        <taxon>Mirini</taxon>
        <taxon>Lygus</taxon>
    </lineage>
</organism>
<feature type="transmembrane region" description="Helical" evidence="16">
    <location>
        <begin position="189"/>
        <end position="214"/>
    </location>
</feature>
<evidence type="ECO:0000256" key="6">
    <source>
        <dbReference type="ARBA" id="ARBA00022989"/>
    </source>
</evidence>
<dbReference type="AlphaFoldDB" id="A0A0A9XTZ2"/>
<dbReference type="CDD" id="cd14824">
    <property type="entry name" value="Longin"/>
    <property type="match status" value="1"/>
</dbReference>
<evidence type="ECO:0000313" key="19">
    <source>
        <dbReference type="EMBL" id="JAG23419.1"/>
    </source>
</evidence>
<reference evidence="19" key="2">
    <citation type="submission" date="2014-07" db="EMBL/GenBank/DDBJ databases">
        <authorList>
            <person name="Hull J."/>
        </authorList>
    </citation>
    <scope>NUCLEOTIDE SEQUENCE</scope>
</reference>
<evidence type="ECO:0000256" key="10">
    <source>
        <dbReference type="ARBA" id="ARBA00037845"/>
    </source>
</evidence>
<keyword evidence="4 16" id="KW-0812">Transmembrane</keyword>
<dbReference type="InterPro" id="IPR010908">
    <property type="entry name" value="Longin_dom"/>
</dbReference>
<comment type="similarity">
    <text evidence="2">Belongs to the synaptobrevin family.</text>
</comment>
<evidence type="ECO:0000256" key="8">
    <source>
        <dbReference type="ARBA" id="ARBA00037801"/>
    </source>
</evidence>
<evidence type="ECO:0000256" key="13">
    <source>
        <dbReference type="ARBA" id="ARBA00039269"/>
    </source>
</evidence>
<evidence type="ECO:0000256" key="16">
    <source>
        <dbReference type="SAM" id="Phobius"/>
    </source>
</evidence>
<evidence type="ECO:0000313" key="20">
    <source>
        <dbReference type="EMBL" id="JAG23420.1"/>
    </source>
</evidence>
<dbReference type="InterPro" id="IPR051097">
    <property type="entry name" value="Synaptobrevin-like_transport"/>
</dbReference>
<dbReference type="GO" id="GO:0031902">
    <property type="term" value="C:late endosome membrane"/>
    <property type="evidence" value="ECO:0007669"/>
    <property type="project" value="UniProtKB-SubCell"/>
</dbReference>
<dbReference type="Gene3D" id="3.30.450.50">
    <property type="entry name" value="Longin domain"/>
    <property type="match status" value="1"/>
</dbReference>
<evidence type="ECO:0000256" key="1">
    <source>
        <dbReference type="ARBA" id="ARBA00004163"/>
    </source>
</evidence>
<proteinExistence type="inferred from homology"/>
<evidence type="ECO:0000256" key="9">
    <source>
        <dbReference type="ARBA" id="ARBA00037803"/>
    </source>
</evidence>
<dbReference type="PROSITE" id="PS50892">
    <property type="entry name" value="V_SNARE"/>
    <property type="match status" value="1"/>
</dbReference>
<evidence type="ECO:0000256" key="7">
    <source>
        <dbReference type="ARBA" id="ARBA00023136"/>
    </source>
</evidence>
<evidence type="ECO:0000259" key="18">
    <source>
        <dbReference type="PROSITE" id="PS50892"/>
    </source>
</evidence>
<feature type="domain" description="Longin" evidence="17">
    <location>
        <begin position="7"/>
        <end position="110"/>
    </location>
</feature>
<dbReference type="EMBL" id="GBHO01020185">
    <property type="protein sequence ID" value="JAG23419.1"/>
    <property type="molecule type" value="Transcribed_RNA"/>
</dbReference>
<name>A0A0A9XTZ2_LYGHE</name>
<reference evidence="19" key="1">
    <citation type="journal article" date="2014" name="PLoS ONE">
        <title>Transcriptome-Based Identification of ABC Transporters in the Western Tarnished Plant Bug Lygus hesperus.</title>
        <authorList>
            <person name="Hull J.J."/>
            <person name="Chaney K."/>
            <person name="Geib S.M."/>
            <person name="Fabrick J.A."/>
            <person name="Brent C.S."/>
            <person name="Walsh D."/>
            <person name="Lavine L.C."/>
        </authorList>
    </citation>
    <scope>NUCLEOTIDE SEQUENCE</scope>
</reference>
<dbReference type="SMART" id="SM01270">
    <property type="entry name" value="Longin"/>
    <property type="match status" value="1"/>
</dbReference>
<dbReference type="SUPFAM" id="SSF58038">
    <property type="entry name" value="SNARE fusion complex"/>
    <property type="match status" value="1"/>
</dbReference>
<dbReference type="GO" id="GO:0030670">
    <property type="term" value="C:phagocytic vesicle membrane"/>
    <property type="evidence" value="ECO:0007669"/>
    <property type="project" value="UniProtKB-SubCell"/>
</dbReference>
<keyword evidence="5" id="KW-0653">Protein transport</keyword>
<dbReference type="GO" id="GO:0005484">
    <property type="term" value="F:SNAP receptor activity"/>
    <property type="evidence" value="ECO:0007669"/>
    <property type="project" value="TreeGrafter"/>
</dbReference>
<dbReference type="Pfam" id="PF00957">
    <property type="entry name" value="Synaptobrevin"/>
    <property type="match status" value="1"/>
</dbReference>
<dbReference type="Pfam" id="PF13774">
    <property type="entry name" value="Longin"/>
    <property type="match status" value="1"/>
</dbReference>
<dbReference type="InterPro" id="IPR001388">
    <property type="entry name" value="Synaptobrevin-like"/>
</dbReference>
<sequence length="218" mass="25025">MPMYYSVIARGTIVLASYATCPGNFTEVTEQILSKIAPEDDKLSLSHNSYLFHYICENRIIYMCITDDEFERSRAFLFLNEVKRRFRSSFGDRAQTAIAYAMNSEFAPVLHSQIKYFSEAKDIDTISKVNSELDELKNIMVRNIDVVASRGENLKLLHEKSEHLNQSSVSFRSRSRNLQRSLFWKNVKIYFIAAAFVVVIIYLLLVMSCGGLGLPQCF</sequence>
<protein>
    <recommendedName>
        <fullName evidence="13">Vesicle-associated membrane protein 7</fullName>
    </recommendedName>
    <alternativeName>
        <fullName evidence="14">Synaptobrevin-like protein 1</fullName>
    </alternativeName>
</protein>